<organism evidence="1 2">
    <name type="scientific">Cinara cedri</name>
    <dbReference type="NCBI Taxonomy" id="506608"/>
    <lineage>
        <taxon>Eukaryota</taxon>
        <taxon>Metazoa</taxon>
        <taxon>Ecdysozoa</taxon>
        <taxon>Arthropoda</taxon>
        <taxon>Hexapoda</taxon>
        <taxon>Insecta</taxon>
        <taxon>Pterygota</taxon>
        <taxon>Neoptera</taxon>
        <taxon>Paraneoptera</taxon>
        <taxon>Hemiptera</taxon>
        <taxon>Sternorrhyncha</taxon>
        <taxon>Aphidomorpha</taxon>
        <taxon>Aphidoidea</taxon>
        <taxon>Aphididae</taxon>
        <taxon>Lachninae</taxon>
        <taxon>Cinara</taxon>
    </lineage>
</organism>
<accession>A0A5E4N5R6</accession>
<proteinExistence type="predicted"/>
<keyword evidence="2" id="KW-1185">Reference proteome</keyword>
<dbReference type="AlphaFoldDB" id="A0A5E4N5R6"/>
<sequence>MNNKILNEKEKIYSEFGEQVIKIILEIWKTEMLVPQFEFVDLMVMYRWAQPYTNEWNKKLPWNKMTMIVNKYSGLKVGGAYSWYTARVEGPPMTAQETKVKIS</sequence>
<name>A0A5E4N5R6_9HEMI</name>
<protein>
    <submittedName>
        <fullName evidence="1">Uncharacterized protein</fullName>
    </submittedName>
</protein>
<gene>
    <name evidence="1" type="ORF">CINCED_3A020771</name>
</gene>
<evidence type="ECO:0000313" key="2">
    <source>
        <dbReference type="Proteomes" id="UP000325440"/>
    </source>
</evidence>
<evidence type="ECO:0000313" key="1">
    <source>
        <dbReference type="EMBL" id="VVC37931.1"/>
    </source>
</evidence>
<dbReference type="Proteomes" id="UP000325440">
    <property type="component" value="Unassembled WGS sequence"/>
</dbReference>
<dbReference type="EMBL" id="CABPRJ010001459">
    <property type="protein sequence ID" value="VVC37931.1"/>
    <property type="molecule type" value="Genomic_DNA"/>
</dbReference>
<reference evidence="1 2" key="1">
    <citation type="submission" date="2019-08" db="EMBL/GenBank/DDBJ databases">
        <authorList>
            <person name="Alioto T."/>
            <person name="Alioto T."/>
            <person name="Gomez Garrido J."/>
        </authorList>
    </citation>
    <scope>NUCLEOTIDE SEQUENCE [LARGE SCALE GENOMIC DNA]</scope>
</reference>